<dbReference type="CDD" id="cd04875">
    <property type="entry name" value="ACT_F4HF-DF"/>
    <property type="match status" value="1"/>
</dbReference>
<dbReference type="GO" id="GO:0006189">
    <property type="term" value="P:'de novo' IMP biosynthetic process"/>
    <property type="evidence" value="ECO:0007669"/>
    <property type="project" value="UniProtKB-UniRule"/>
</dbReference>
<dbReference type="AlphaFoldDB" id="A0A9E2W1R8"/>
<comment type="pathway">
    <text evidence="1">Purine metabolism; IMP biosynthesis via de novo pathway; formate from 10-formyl-5,6,7,8-tetrahydrofolate: step 1/1.</text>
</comment>
<evidence type="ECO:0000256" key="1">
    <source>
        <dbReference type="HAMAP-Rule" id="MF_01927"/>
    </source>
</evidence>
<dbReference type="Proteomes" id="UP000812270">
    <property type="component" value="Unassembled WGS sequence"/>
</dbReference>
<comment type="function">
    <text evidence="1">Catalyzes the hydrolysis of 10-formyltetrahydrofolate (formyl-FH4) to formate and tetrahydrofolate (FH4).</text>
</comment>
<comment type="catalytic activity">
    <reaction evidence="1">
        <text>(6R)-10-formyltetrahydrofolate + H2O = (6S)-5,6,7,8-tetrahydrofolate + formate + H(+)</text>
        <dbReference type="Rhea" id="RHEA:19833"/>
        <dbReference type="ChEBI" id="CHEBI:15377"/>
        <dbReference type="ChEBI" id="CHEBI:15378"/>
        <dbReference type="ChEBI" id="CHEBI:15740"/>
        <dbReference type="ChEBI" id="CHEBI:57453"/>
        <dbReference type="ChEBI" id="CHEBI:195366"/>
        <dbReference type="EC" id="3.5.1.10"/>
    </reaction>
</comment>
<evidence type="ECO:0000256" key="2">
    <source>
        <dbReference type="NCBIfam" id="TIGR00655"/>
    </source>
</evidence>
<gene>
    <name evidence="1 4" type="primary">purU</name>
    <name evidence="4" type="ORF">KTO63_04660</name>
</gene>
<proteinExistence type="inferred from homology"/>
<evidence type="ECO:0000313" key="4">
    <source>
        <dbReference type="EMBL" id="MBV4356430.1"/>
    </source>
</evidence>
<evidence type="ECO:0000259" key="3">
    <source>
        <dbReference type="PROSITE" id="PS51671"/>
    </source>
</evidence>
<name>A0A9E2W1R8_9BACT</name>
<comment type="caution">
    <text evidence="4">The sequence shown here is derived from an EMBL/GenBank/DDBJ whole genome shotgun (WGS) entry which is preliminary data.</text>
</comment>
<keyword evidence="1" id="KW-0554">One-carbon metabolism</keyword>
<dbReference type="GO" id="GO:0006730">
    <property type="term" value="P:one-carbon metabolic process"/>
    <property type="evidence" value="ECO:0007669"/>
    <property type="project" value="UniProtKB-KW"/>
</dbReference>
<dbReference type="InterPro" id="IPR002912">
    <property type="entry name" value="ACT_dom"/>
</dbReference>
<dbReference type="PROSITE" id="PS51671">
    <property type="entry name" value="ACT"/>
    <property type="match status" value="1"/>
</dbReference>
<sequence>MKDCHILLIKCADRQGLIANITGVLFRHSINVVVMKEFVEPETNTYFSRLELLGPLDVELIKTELLNTLPADTKLMIHPRRKKDIVVLVTKEHHCLGDLLVRHHFDELHANIKAVIGNYDVLKNFTERFDIPFHHIDHELYDKEEFEARVIDAIQQYHPDYIVLAKFMRILSGNFVAKFEEKIINIHHSFLPAFIGANPYRKAYERGVKLIGATAHIVNNDLDEGPIITQKTIPVDHEHDVKGMREAGHEIEKSVLADALKLVFDDRIFVMNNKTIIFN</sequence>
<dbReference type="PIRSF" id="PIRSF036480">
    <property type="entry name" value="FormyFH4_hydr"/>
    <property type="match status" value="1"/>
</dbReference>
<dbReference type="InterPro" id="IPR004810">
    <property type="entry name" value="PurU"/>
</dbReference>
<keyword evidence="5" id="KW-1185">Reference proteome</keyword>
<organism evidence="4 5">
    <name type="scientific">Pinibacter aurantiacus</name>
    <dbReference type="NCBI Taxonomy" id="2851599"/>
    <lineage>
        <taxon>Bacteria</taxon>
        <taxon>Pseudomonadati</taxon>
        <taxon>Bacteroidota</taxon>
        <taxon>Chitinophagia</taxon>
        <taxon>Chitinophagales</taxon>
        <taxon>Chitinophagaceae</taxon>
        <taxon>Pinibacter</taxon>
    </lineage>
</organism>
<dbReference type="RefSeq" id="WP_217790028.1">
    <property type="nucleotide sequence ID" value="NZ_JAHSPG010000002.1"/>
</dbReference>
<feature type="active site" evidence="1">
    <location>
        <position position="223"/>
    </location>
</feature>
<keyword evidence="1" id="KW-0658">Purine biosynthesis</keyword>
<dbReference type="PANTHER" id="PTHR42706:SF1">
    <property type="entry name" value="FORMYLTETRAHYDROFOLATE DEFORMYLASE 2, MITOCHONDRIAL"/>
    <property type="match status" value="1"/>
</dbReference>
<dbReference type="HAMAP" id="MF_01927">
    <property type="entry name" value="PurU"/>
    <property type="match status" value="1"/>
</dbReference>
<dbReference type="InterPro" id="IPR002376">
    <property type="entry name" value="Formyl_transf_N"/>
</dbReference>
<feature type="domain" description="ACT" evidence="3">
    <location>
        <begin position="6"/>
        <end position="80"/>
    </location>
</feature>
<dbReference type="EMBL" id="JAHSPG010000002">
    <property type="protein sequence ID" value="MBV4356430.1"/>
    <property type="molecule type" value="Genomic_DNA"/>
</dbReference>
<accession>A0A9E2W1R8</accession>
<dbReference type="NCBIfam" id="NF004684">
    <property type="entry name" value="PRK06027.1"/>
    <property type="match status" value="1"/>
</dbReference>
<dbReference type="PANTHER" id="PTHR42706">
    <property type="entry name" value="FORMYLTETRAHYDROFOLATE DEFORMYLASE"/>
    <property type="match status" value="1"/>
</dbReference>
<keyword evidence="1 4" id="KW-0378">Hydrolase</keyword>
<evidence type="ECO:0000313" key="5">
    <source>
        <dbReference type="Proteomes" id="UP000812270"/>
    </source>
</evidence>
<comment type="similarity">
    <text evidence="1">Belongs to the PurU family.</text>
</comment>
<dbReference type="EC" id="3.5.1.10" evidence="1 2"/>
<reference evidence="4" key="1">
    <citation type="submission" date="2021-06" db="EMBL/GenBank/DDBJ databases">
        <authorList>
            <person name="Huq M.A."/>
        </authorList>
    </citation>
    <scope>NUCLEOTIDE SEQUENCE</scope>
    <source>
        <strain evidence="4">MAH-26</strain>
    </source>
</reference>
<dbReference type="NCBIfam" id="TIGR00655">
    <property type="entry name" value="PurU"/>
    <property type="match status" value="1"/>
</dbReference>
<dbReference type="Pfam" id="PF00551">
    <property type="entry name" value="Formyl_trans_N"/>
    <property type="match status" value="1"/>
</dbReference>
<dbReference type="InterPro" id="IPR044074">
    <property type="entry name" value="PurU_ACT"/>
</dbReference>
<dbReference type="GO" id="GO:0008864">
    <property type="term" value="F:formyltetrahydrofolate deformylase activity"/>
    <property type="evidence" value="ECO:0007669"/>
    <property type="project" value="UniProtKB-UniRule"/>
</dbReference>
<protein>
    <recommendedName>
        <fullName evidence="1 2">Formyltetrahydrofolate deformylase</fullName>
        <ecNumber evidence="1 2">3.5.1.10</ecNumber>
    </recommendedName>
    <alternativeName>
        <fullName evidence="1">Formyl-FH(4) hydrolase</fullName>
    </alternativeName>
</protein>